<reference evidence="9 10" key="1">
    <citation type="submission" date="2021-04" db="EMBL/GenBank/DDBJ databases">
        <authorList>
            <person name="Rakotoarivonina H."/>
        </authorList>
    </citation>
    <scope>NUCLEOTIDE SEQUENCE [LARGE SCALE GENOMIC DNA]</scope>
    <source>
        <strain evidence="9 10">XE</strain>
    </source>
</reference>
<keyword evidence="5 7" id="KW-0234">DNA repair</keyword>
<dbReference type="InterPro" id="IPR012340">
    <property type="entry name" value="NA-bd_OB-fold"/>
</dbReference>
<comment type="similarity">
    <text evidence="1 7">Belongs to the RecO family.</text>
</comment>
<dbReference type="RefSeq" id="WP_213483995.1">
    <property type="nucleotide sequence ID" value="NZ_CAJRAY010000032.1"/>
</dbReference>
<evidence type="ECO:0000256" key="6">
    <source>
        <dbReference type="ARBA" id="ARBA00033409"/>
    </source>
</evidence>
<dbReference type="NCBIfam" id="TIGR00613">
    <property type="entry name" value="reco"/>
    <property type="match status" value="1"/>
</dbReference>
<accession>A0ABN7RUP1</accession>
<feature type="domain" description="DNA replication/recombination mediator RecO N-terminal" evidence="8">
    <location>
        <begin position="1"/>
        <end position="77"/>
    </location>
</feature>
<dbReference type="InterPro" id="IPR003717">
    <property type="entry name" value="RecO"/>
</dbReference>
<comment type="function">
    <text evidence="7">Involved in DNA repair and RecF pathway recombination.</text>
</comment>
<dbReference type="HAMAP" id="MF_00201">
    <property type="entry name" value="RecO"/>
    <property type="match status" value="1"/>
</dbReference>
<evidence type="ECO:0000256" key="1">
    <source>
        <dbReference type="ARBA" id="ARBA00007452"/>
    </source>
</evidence>
<keyword evidence="4 7" id="KW-0233">DNA recombination</keyword>
<gene>
    <name evidence="9" type="primary">txxe 1534-recO</name>
    <name evidence="7" type="synonym">recO</name>
    <name evidence="9" type="ORF">TXXE_06955</name>
</gene>
<dbReference type="PANTHER" id="PTHR33991:SF1">
    <property type="entry name" value="DNA REPAIR PROTEIN RECO"/>
    <property type="match status" value="1"/>
</dbReference>
<name>A0ABN7RUP1_THEXY</name>
<evidence type="ECO:0000256" key="5">
    <source>
        <dbReference type="ARBA" id="ARBA00023204"/>
    </source>
</evidence>
<dbReference type="InterPro" id="IPR022572">
    <property type="entry name" value="DNA_rep/recomb_RecO_N"/>
</dbReference>
<dbReference type="Proteomes" id="UP000681526">
    <property type="component" value="Unassembled WGS sequence"/>
</dbReference>
<organism evidence="9 10">
    <name type="scientific">Thermobacillus xylanilyticus</name>
    <dbReference type="NCBI Taxonomy" id="76633"/>
    <lineage>
        <taxon>Bacteria</taxon>
        <taxon>Bacillati</taxon>
        <taxon>Bacillota</taxon>
        <taxon>Bacilli</taxon>
        <taxon>Bacillales</taxon>
        <taxon>Paenibacillaceae</taxon>
        <taxon>Thermobacillus</taxon>
    </lineage>
</organism>
<comment type="caution">
    <text evidence="9">The sequence shown here is derived from an EMBL/GenBank/DDBJ whole genome shotgun (WGS) entry which is preliminary data.</text>
</comment>
<dbReference type="Gene3D" id="1.20.1440.120">
    <property type="entry name" value="Recombination protein O, C-terminal domain"/>
    <property type="match status" value="1"/>
</dbReference>
<keyword evidence="10" id="KW-1185">Reference proteome</keyword>
<dbReference type="Pfam" id="PF11967">
    <property type="entry name" value="RecO_N"/>
    <property type="match status" value="1"/>
</dbReference>
<evidence type="ECO:0000256" key="7">
    <source>
        <dbReference type="HAMAP-Rule" id="MF_00201"/>
    </source>
</evidence>
<dbReference type="InterPro" id="IPR042242">
    <property type="entry name" value="RecO_C"/>
</dbReference>
<sequence length="265" mass="28222">MLIRVQGVIIRSMDYGEGGKIVTLLTETHGKTGVLIRGASKPRSRYGSLALPFTYGEFVFFKGSGLGTLSSGEIIRSHHKLRENIDLAAHASYVAELTDRALQDEEAGNWIFSQLIACLAALEDGKDAAITTHVYEMKILQAAGYAPVLDRCVSCGRTDGLAALAPVLGGAVCPACRAGGHQVLQLGDKALKLLRLFAAVDLRRLGEVNVGPETKAAVRRGMRALVDAHLPHKLKSRAFLDSLDALGQPPIRPVPDGEAGAEPHG</sequence>
<evidence type="ECO:0000313" key="10">
    <source>
        <dbReference type="Proteomes" id="UP000681526"/>
    </source>
</evidence>
<dbReference type="SUPFAM" id="SSF50249">
    <property type="entry name" value="Nucleic acid-binding proteins"/>
    <property type="match status" value="1"/>
</dbReference>
<dbReference type="SUPFAM" id="SSF57863">
    <property type="entry name" value="ArfGap/RecO-like zinc finger"/>
    <property type="match status" value="1"/>
</dbReference>
<keyword evidence="3 7" id="KW-0227">DNA damage</keyword>
<evidence type="ECO:0000256" key="2">
    <source>
        <dbReference type="ARBA" id="ARBA00021310"/>
    </source>
</evidence>
<evidence type="ECO:0000256" key="3">
    <source>
        <dbReference type="ARBA" id="ARBA00022763"/>
    </source>
</evidence>
<protein>
    <recommendedName>
        <fullName evidence="2 7">DNA repair protein RecO</fullName>
    </recommendedName>
    <alternativeName>
        <fullName evidence="6 7">Recombination protein O</fullName>
    </alternativeName>
</protein>
<dbReference type="PANTHER" id="PTHR33991">
    <property type="entry name" value="DNA REPAIR PROTEIN RECO"/>
    <property type="match status" value="1"/>
</dbReference>
<dbReference type="Gene3D" id="2.40.50.140">
    <property type="entry name" value="Nucleic acid-binding proteins"/>
    <property type="match status" value="1"/>
</dbReference>
<dbReference type="EMBL" id="CAJRAY010000032">
    <property type="protein sequence ID" value="CAG5083541.1"/>
    <property type="molecule type" value="Genomic_DNA"/>
</dbReference>
<evidence type="ECO:0000313" key="9">
    <source>
        <dbReference type="EMBL" id="CAG5083541.1"/>
    </source>
</evidence>
<evidence type="ECO:0000256" key="4">
    <source>
        <dbReference type="ARBA" id="ARBA00023172"/>
    </source>
</evidence>
<dbReference type="Pfam" id="PF02565">
    <property type="entry name" value="RecO_C"/>
    <property type="match status" value="1"/>
</dbReference>
<proteinExistence type="inferred from homology"/>
<dbReference type="InterPro" id="IPR037278">
    <property type="entry name" value="ARFGAP/RecO"/>
</dbReference>
<evidence type="ECO:0000259" key="8">
    <source>
        <dbReference type="Pfam" id="PF11967"/>
    </source>
</evidence>